<evidence type="ECO:0000313" key="1">
    <source>
        <dbReference type="EMBL" id="UZE95957.1"/>
    </source>
</evidence>
<dbReference type="EMBL" id="CP100390">
    <property type="protein sequence ID" value="UZE95957.1"/>
    <property type="molecule type" value="Genomic_DNA"/>
</dbReference>
<dbReference type="PANTHER" id="PTHR48100">
    <property type="entry name" value="BROAD-SPECIFICITY PHOSPHATASE YOR283W-RELATED"/>
    <property type="match status" value="1"/>
</dbReference>
<dbReference type="SMART" id="SM00855">
    <property type="entry name" value="PGAM"/>
    <property type="match status" value="1"/>
</dbReference>
<sequence>MSTYKETIIDLLRHGEPVGGRLLRGSQDDPLTEEGWGQMHASVGDHRPWHKVVSSPLKRCAEFASQLAEKRGMAYTEVAGFQEIGFGLWEGMSPEQIIDAYPGELEAYWRDPTQFSPPEGETLDAFIQRVSGCWRELLAESQGQHILLVCHGGVIRSIINQILEMPLNALWRIEVPYANVSRIRVTHFDDFPATSNLVFHQPRL</sequence>
<name>A0ABY6N1S3_9ALTE</name>
<organism evidence="1 2">
    <name type="scientific">Alkalimarinus alittae</name>
    <dbReference type="NCBI Taxonomy" id="2961619"/>
    <lineage>
        <taxon>Bacteria</taxon>
        <taxon>Pseudomonadati</taxon>
        <taxon>Pseudomonadota</taxon>
        <taxon>Gammaproteobacteria</taxon>
        <taxon>Alteromonadales</taxon>
        <taxon>Alteromonadaceae</taxon>
        <taxon>Alkalimarinus</taxon>
    </lineage>
</organism>
<protein>
    <submittedName>
        <fullName evidence="1">Alpha-ribazole phosphatase family protein</fullName>
    </submittedName>
</protein>
<dbReference type="CDD" id="cd07067">
    <property type="entry name" value="HP_PGM_like"/>
    <property type="match status" value="1"/>
</dbReference>
<dbReference type="Gene3D" id="3.40.50.1240">
    <property type="entry name" value="Phosphoglycerate mutase-like"/>
    <property type="match status" value="1"/>
</dbReference>
<proteinExistence type="predicted"/>
<dbReference type="Pfam" id="PF00300">
    <property type="entry name" value="His_Phos_1"/>
    <property type="match status" value="1"/>
</dbReference>
<dbReference type="PANTHER" id="PTHR48100:SF1">
    <property type="entry name" value="HISTIDINE PHOSPHATASE FAMILY PROTEIN-RELATED"/>
    <property type="match status" value="1"/>
</dbReference>
<dbReference type="InterPro" id="IPR013078">
    <property type="entry name" value="His_Pase_superF_clade-1"/>
</dbReference>
<accession>A0ABY6N1S3</accession>
<dbReference type="PIRSF" id="PIRSF000709">
    <property type="entry name" value="6PFK_2-Ptase"/>
    <property type="match status" value="1"/>
</dbReference>
<dbReference type="InterPro" id="IPR050275">
    <property type="entry name" value="PGM_Phosphatase"/>
</dbReference>
<gene>
    <name evidence="1" type="ORF">NKI27_18220</name>
</gene>
<dbReference type="InterPro" id="IPR029033">
    <property type="entry name" value="His_PPase_superfam"/>
</dbReference>
<dbReference type="RefSeq" id="WP_265047441.1">
    <property type="nucleotide sequence ID" value="NZ_CP100390.1"/>
</dbReference>
<dbReference type="SUPFAM" id="SSF53254">
    <property type="entry name" value="Phosphoglycerate mutase-like"/>
    <property type="match status" value="1"/>
</dbReference>
<keyword evidence="2" id="KW-1185">Reference proteome</keyword>
<evidence type="ECO:0000313" key="2">
    <source>
        <dbReference type="Proteomes" id="UP001163739"/>
    </source>
</evidence>
<dbReference type="Proteomes" id="UP001163739">
    <property type="component" value="Chromosome"/>
</dbReference>
<reference evidence="1" key="1">
    <citation type="submission" date="2022-06" db="EMBL/GenBank/DDBJ databases">
        <title>Alkalimarinus sp. nov., isolated from gut of a Alitta virens.</title>
        <authorList>
            <person name="Yang A.I."/>
            <person name="Shin N.-R."/>
        </authorList>
    </citation>
    <scope>NUCLEOTIDE SEQUENCE</scope>
    <source>
        <strain evidence="1">A2M4</strain>
    </source>
</reference>